<keyword evidence="3" id="KW-0963">Cytoplasm</keyword>
<evidence type="ECO:0000256" key="6">
    <source>
        <dbReference type="ARBA" id="ARBA00023069"/>
    </source>
</evidence>
<keyword evidence="9" id="KW-0175">Coiled coil</keyword>
<dbReference type="PANTHER" id="PTHR21648:SF0">
    <property type="entry name" value="RADIAL SPOKE HEAD PROTEIN 3 HOMOLOG"/>
    <property type="match status" value="1"/>
</dbReference>
<evidence type="ECO:0000256" key="8">
    <source>
        <dbReference type="ARBA" id="ARBA00023273"/>
    </source>
</evidence>
<proteinExistence type="inferred from homology"/>
<comment type="subcellular location">
    <subcellularLocation>
        <location evidence="1">Cytoplasm</location>
        <location evidence="1">Cytoskeleton</location>
        <location evidence="1">Flagellum axoneme</location>
    </subcellularLocation>
</comment>
<evidence type="ECO:0000313" key="10">
    <source>
        <dbReference type="EMBL" id="GMI31391.1"/>
    </source>
</evidence>
<evidence type="ECO:0000256" key="2">
    <source>
        <dbReference type="ARBA" id="ARBA00006737"/>
    </source>
</evidence>
<reference evidence="11" key="1">
    <citation type="journal article" date="2023" name="Commun. Biol.">
        <title>Genome analysis of Parmales, the sister group of diatoms, reveals the evolutionary specialization of diatoms from phago-mixotrophs to photoautotrophs.</title>
        <authorList>
            <person name="Ban H."/>
            <person name="Sato S."/>
            <person name="Yoshikawa S."/>
            <person name="Yamada K."/>
            <person name="Nakamura Y."/>
            <person name="Ichinomiya M."/>
            <person name="Sato N."/>
            <person name="Blanc-Mathieu R."/>
            <person name="Endo H."/>
            <person name="Kuwata A."/>
            <person name="Ogata H."/>
        </authorList>
    </citation>
    <scope>NUCLEOTIDE SEQUENCE [LARGE SCALE GENOMIC DNA]</scope>
</reference>
<evidence type="ECO:0000256" key="3">
    <source>
        <dbReference type="ARBA" id="ARBA00022490"/>
    </source>
</evidence>
<dbReference type="PANTHER" id="PTHR21648">
    <property type="entry name" value="FLAGELLAR RADIAL SPOKE PROTEIN 3"/>
    <property type="match status" value="1"/>
</dbReference>
<dbReference type="GO" id="GO:0005929">
    <property type="term" value="C:cilium"/>
    <property type="evidence" value="ECO:0007669"/>
    <property type="project" value="TreeGrafter"/>
</dbReference>
<keyword evidence="7" id="KW-0206">Cytoskeleton</keyword>
<dbReference type="Pfam" id="PF06098">
    <property type="entry name" value="Radial_spoke_3"/>
    <property type="match status" value="1"/>
</dbReference>
<dbReference type="InterPro" id="IPR009290">
    <property type="entry name" value="Radial_spoke_3"/>
</dbReference>
<name>A0A9W7G3B4_9STRA</name>
<evidence type="ECO:0000313" key="11">
    <source>
        <dbReference type="Proteomes" id="UP001165065"/>
    </source>
</evidence>
<keyword evidence="11" id="KW-1185">Reference proteome</keyword>
<dbReference type="EMBL" id="BRYA01000739">
    <property type="protein sequence ID" value="GMI31391.1"/>
    <property type="molecule type" value="Genomic_DNA"/>
</dbReference>
<dbReference type="Proteomes" id="UP001165065">
    <property type="component" value="Unassembled WGS sequence"/>
</dbReference>
<evidence type="ECO:0000256" key="7">
    <source>
        <dbReference type="ARBA" id="ARBA00023212"/>
    </source>
</evidence>
<evidence type="ECO:0000256" key="4">
    <source>
        <dbReference type="ARBA" id="ARBA00022553"/>
    </source>
</evidence>
<accession>A0A9W7G3B4</accession>
<keyword evidence="8" id="KW-0966">Cell projection</keyword>
<evidence type="ECO:0000256" key="9">
    <source>
        <dbReference type="SAM" id="Coils"/>
    </source>
</evidence>
<protein>
    <submittedName>
        <fullName evidence="10">Uncharacterized protein</fullName>
    </submittedName>
</protein>
<evidence type="ECO:0000256" key="5">
    <source>
        <dbReference type="ARBA" id="ARBA00022846"/>
    </source>
</evidence>
<dbReference type="AlphaFoldDB" id="A0A9W7G3B4"/>
<feature type="coiled-coil region" evidence="9">
    <location>
        <begin position="294"/>
        <end position="329"/>
    </location>
</feature>
<comment type="similarity">
    <text evidence="2">Belongs to the flagellar radial spoke RSP3 family.</text>
</comment>
<organism evidence="10 11">
    <name type="scientific">Triparma columacea</name>
    <dbReference type="NCBI Taxonomy" id="722753"/>
    <lineage>
        <taxon>Eukaryota</taxon>
        <taxon>Sar</taxon>
        <taxon>Stramenopiles</taxon>
        <taxon>Ochrophyta</taxon>
        <taxon>Bolidophyceae</taxon>
        <taxon>Parmales</taxon>
        <taxon>Triparmaceae</taxon>
        <taxon>Triparma</taxon>
    </lineage>
</organism>
<sequence length="422" mass="46537">MPAFEHAAEPRAITGKAKYRDDMLLPTNIMKDPRVAKGSTYSAHHKKVKAEAQALLSKSMGRGGEVGKEKRRPVKKKKSIYDYKPKEAGDNALDLAPHLVEQVAPIAVSSVDTQTAQFEARPPSPEFVPMKTGIDMTTQLSDEVFDFDIEVGPLLQVIVGKTMEQALLEVEGEAELRALEDECGRLGDEKKAEEERIRQMDLEAARVWKEKKEKVEAEIAFAKAQDEVRAKVAAVRCMKQILPNMLGEVYQGKVDRGEWVENDIASAFLPWLYASVEERMEGMRRGSELLDDVIVFSLEKAKALEKAAQEAEEQRLKELEEAKARLRAARMGKVKINITAGSVGLTEDKVVGPLDITGSDTVRDLEEKIKAWLTEEGIQFDAGESGFLQLGFEGEVLGGETVVLDIPGGGELSVIGTKTEAE</sequence>
<keyword evidence="4" id="KW-0597">Phosphoprotein</keyword>
<feature type="coiled-coil region" evidence="9">
    <location>
        <begin position="176"/>
        <end position="225"/>
    </location>
</feature>
<dbReference type="OrthoDB" id="313308at2759"/>
<keyword evidence="6" id="KW-0969">Cilium</keyword>
<evidence type="ECO:0000256" key="1">
    <source>
        <dbReference type="ARBA" id="ARBA00004611"/>
    </source>
</evidence>
<comment type="caution">
    <text evidence="10">The sequence shown here is derived from an EMBL/GenBank/DDBJ whole genome shotgun (WGS) entry which is preliminary data.</text>
</comment>
<keyword evidence="5" id="KW-0282">Flagellum</keyword>
<gene>
    <name evidence="10" type="ORF">TrCOL_g8486</name>
</gene>